<dbReference type="InterPro" id="IPR005279">
    <property type="entry name" value="Dipep/tripep_permease"/>
</dbReference>
<dbReference type="InterPro" id="IPR020846">
    <property type="entry name" value="MFS_dom"/>
</dbReference>
<feature type="domain" description="Major facilitator superfamily (MFS) profile" evidence="10">
    <location>
        <begin position="1"/>
        <end position="207"/>
    </location>
</feature>
<feature type="transmembrane region" description="Helical" evidence="9">
    <location>
        <begin position="231"/>
        <end position="253"/>
    </location>
</feature>
<sequence length="497" mass="54400">MLESKKQEIVASVPQTGFFGHPKGLFTLFFTEFWERFSYYGMRAILVFYMYYEVTKGGLGIDQSLALSIMSIYGSLVYMSGIIGGWLADRIFGTSRAVFYGGILIMLGHIVLAVPGSVPMFFISMVLIVLGTGLLKPNVSSIVGEIYSPEDNRRDAGFSIFYMGINLGGFLAPLVVGTIGMQYNFHLGFALAAVGMFLGLTVFVTTKKGNLGLAGTLVTNPMAPEQKKKGYTLILVAAIVVIILLVIAITTGLLTFKRFISLVGILGVLIPTLYFIVMYNSSKTTATERSRIIAYIPLFIAAVMFWAIEEQGSTILANYADQRTQLDFAGIHISPAWFQSLNPLFIICFAPVFAWIWVKLGNRQPTIPTKFAIGLFLAGLSFLVILLPAYFGGSQSLVNPLWLVLSYFIVVIGELCLSPVGLSATTKLAPAAFSAQTMSLWFLSNAAAQALNAQIVKFYTPETEMQYFGVIGVAALVLSFILFMLSRKIQGFMKGIR</sequence>
<keyword evidence="4" id="KW-1003">Cell membrane</keyword>
<evidence type="ECO:0000259" key="10">
    <source>
        <dbReference type="PROSITE" id="PS50850"/>
    </source>
</evidence>
<dbReference type="EMBL" id="JBHSMJ010000026">
    <property type="protein sequence ID" value="MFC5450581.1"/>
    <property type="molecule type" value="Genomic_DNA"/>
</dbReference>
<keyword evidence="7 9" id="KW-0472">Membrane</keyword>
<evidence type="ECO:0000313" key="11">
    <source>
        <dbReference type="EMBL" id="MFC5450581.1"/>
    </source>
</evidence>
<feature type="transmembrane region" description="Helical" evidence="9">
    <location>
        <begin position="397"/>
        <end position="417"/>
    </location>
</feature>
<protein>
    <submittedName>
        <fullName evidence="11">Peptide MFS transporter</fullName>
    </submittedName>
</protein>
<feature type="transmembrane region" description="Helical" evidence="9">
    <location>
        <begin position="33"/>
        <end position="52"/>
    </location>
</feature>
<name>A0ABW0KCD5_9BACL</name>
<dbReference type="InterPro" id="IPR018456">
    <property type="entry name" value="PTR2_symporter_CS"/>
</dbReference>
<evidence type="ECO:0000256" key="5">
    <source>
        <dbReference type="ARBA" id="ARBA00022692"/>
    </source>
</evidence>
<dbReference type="InterPro" id="IPR036259">
    <property type="entry name" value="MFS_trans_sf"/>
</dbReference>
<dbReference type="Proteomes" id="UP001596044">
    <property type="component" value="Unassembled WGS sequence"/>
</dbReference>
<dbReference type="InterPro" id="IPR000109">
    <property type="entry name" value="POT_fam"/>
</dbReference>
<feature type="transmembrane region" description="Helical" evidence="9">
    <location>
        <begin position="370"/>
        <end position="391"/>
    </location>
</feature>
<evidence type="ECO:0000256" key="2">
    <source>
        <dbReference type="ARBA" id="ARBA00005982"/>
    </source>
</evidence>
<dbReference type="Gene3D" id="1.20.1250.20">
    <property type="entry name" value="MFS general substrate transporter like domains"/>
    <property type="match status" value="1"/>
</dbReference>
<accession>A0ABW0KCD5</accession>
<keyword evidence="5 8" id="KW-0812">Transmembrane</keyword>
<feature type="transmembrane region" description="Helical" evidence="9">
    <location>
        <begin position="185"/>
        <end position="204"/>
    </location>
</feature>
<evidence type="ECO:0000256" key="6">
    <source>
        <dbReference type="ARBA" id="ARBA00022989"/>
    </source>
</evidence>
<feature type="transmembrane region" description="Helical" evidence="9">
    <location>
        <begin position="465"/>
        <end position="485"/>
    </location>
</feature>
<dbReference type="PROSITE" id="PS50850">
    <property type="entry name" value="MFS"/>
    <property type="match status" value="1"/>
</dbReference>
<evidence type="ECO:0000256" key="9">
    <source>
        <dbReference type="SAM" id="Phobius"/>
    </source>
</evidence>
<reference evidence="12" key="1">
    <citation type="journal article" date="2019" name="Int. J. Syst. Evol. Microbiol.">
        <title>The Global Catalogue of Microorganisms (GCM) 10K type strain sequencing project: providing services to taxonomists for standard genome sequencing and annotation.</title>
        <authorList>
            <consortium name="The Broad Institute Genomics Platform"/>
            <consortium name="The Broad Institute Genome Sequencing Center for Infectious Disease"/>
            <person name="Wu L."/>
            <person name="Ma J."/>
        </authorList>
    </citation>
    <scope>NUCLEOTIDE SEQUENCE [LARGE SCALE GENOMIC DNA]</scope>
    <source>
        <strain evidence="12">KACC 11904</strain>
    </source>
</reference>
<evidence type="ECO:0000313" key="12">
    <source>
        <dbReference type="Proteomes" id="UP001596044"/>
    </source>
</evidence>
<comment type="subcellular location">
    <subcellularLocation>
        <location evidence="1">Cell membrane</location>
        <topology evidence="1">Multi-pass membrane protein</topology>
    </subcellularLocation>
    <subcellularLocation>
        <location evidence="8">Membrane</location>
        <topology evidence="8">Multi-pass membrane protein</topology>
    </subcellularLocation>
</comment>
<feature type="transmembrane region" description="Helical" evidence="9">
    <location>
        <begin position="120"/>
        <end position="139"/>
    </location>
</feature>
<feature type="transmembrane region" description="Helical" evidence="9">
    <location>
        <begin position="259"/>
        <end position="280"/>
    </location>
</feature>
<keyword evidence="3 8" id="KW-0813">Transport</keyword>
<evidence type="ECO:0000256" key="7">
    <source>
        <dbReference type="ARBA" id="ARBA00023136"/>
    </source>
</evidence>
<comment type="similarity">
    <text evidence="2 8">Belongs to the major facilitator superfamily. Proton-dependent oligopeptide transporter (POT/PTR) (TC 2.A.17) family.</text>
</comment>
<dbReference type="PANTHER" id="PTHR23517">
    <property type="entry name" value="RESISTANCE PROTEIN MDTM, PUTATIVE-RELATED-RELATED"/>
    <property type="match status" value="1"/>
</dbReference>
<evidence type="ECO:0000256" key="8">
    <source>
        <dbReference type="RuleBase" id="RU003755"/>
    </source>
</evidence>
<feature type="transmembrane region" description="Helical" evidence="9">
    <location>
        <begin position="292"/>
        <end position="308"/>
    </location>
</feature>
<comment type="caution">
    <text evidence="11">The sequence shown here is derived from an EMBL/GenBank/DDBJ whole genome shotgun (WGS) entry which is preliminary data.</text>
</comment>
<dbReference type="SUPFAM" id="SSF103473">
    <property type="entry name" value="MFS general substrate transporter"/>
    <property type="match status" value="1"/>
</dbReference>
<evidence type="ECO:0000256" key="3">
    <source>
        <dbReference type="ARBA" id="ARBA00022448"/>
    </source>
</evidence>
<keyword evidence="12" id="KW-1185">Reference proteome</keyword>
<dbReference type="Pfam" id="PF00854">
    <property type="entry name" value="PTR2"/>
    <property type="match status" value="1"/>
</dbReference>
<feature type="transmembrane region" description="Helical" evidence="9">
    <location>
        <begin position="64"/>
        <end position="88"/>
    </location>
</feature>
<dbReference type="NCBIfam" id="TIGR00924">
    <property type="entry name" value="yjdL_sub1_fam"/>
    <property type="match status" value="1"/>
</dbReference>
<dbReference type="InterPro" id="IPR050171">
    <property type="entry name" value="MFS_Transporters"/>
</dbReference>
<evidence type="ECO:0000256" key="4">
    <source>
        <dbReference type="ARBA" id="ARBA00022475"/>
    </source>
</evidence>
<evidence type="ECO:0000256" key="1">
    <source>
        <dbReference type="ARBA" id="ARBA00004651"/>
    </source>
</evidence>
<proteinExistence type="inferred from homology"/>
<organism evidence="11 12">
    <name type="scientific">Paenibacillus aestuarii</name>
    <dbReference type="NCBI Taxonomy" id="516965"/>
    <lineage>
        <taxon>Bacteria</taxon>
        <taxon>Bacillati</taxon>
        <taxon>Bacillota</taxon>
        <taxon>Bacilli</taxon>
        <taxon>Bacillales</taxon>
        <taxon>Paenibacillaceae</taxon>
        <taxon>Paenibacillus</taxon>
    </lineage>
</organism>
<gene>
    <name evidence="11" type="ORF">ACFPOG_20210</name>
</gene>
<feature type="transmembrane region" description="Helical" evidence="9">
    <location>
        <begin position="438"/>
        <end position="459"/>
    </location>
</feature>
<feature type="transmembrane region" description="Helical" evidence="9">
    <location>
        <begin position="160"/>
        <end position="179"/>
    </location>
</feature>
<feature type="transmembrane region" description="Helical" evidence="9">
    <location>
        <begin position="336"/>
        <end position="358"/>
    </location>
</feature>
<dbReference type="PROSITE" id="PS01022">
    <property type="entry name" value="PTR2_1"/>
    <property type="match status" value="1"/>
</dbReference>
<keyword evidence="6 9" id="KW-1133">Transmembrane helix</keyword>
<dbReference type="RefSeq" id="WP_270885225.1">
    <property type="nucleotide sequence ID" value="NZ_JAQFVF010000088.1"/>
</dbReference>
<dbReference type="PROSITE" id="PS01023">
    <property type="entry name" value="PTR2_2"/>
    <property type="match status" value="1"/>
</dbReference>
<dbReference type="PANTHER" id="PTHR23517:SF15">
    <property type="entry name" value="PROTON-DEPENDENT OLIGOPEPTIDE FAMILY TRANSPORT PROTEIN"/>
    <property type="match status" value="1"/>
</dbReference>
<dbReference type="CDD" id="cd17346">
    <property type="entry name" value="MFS_DtpA_like"/>
    <property type="match status" value="1"/>
</dbReference>
<feature type="transmembrane region" description="Helical" evidence="9">
    <location>
        <begin position="97"/>
        <end position="114"/>
    </location>
</feature>